<dbReference type="Gene3D" id="1.10.8.1290">
    <property type="entry name" value="Glutaminyl-tRNA synthetase, non-specific RNA binding region part 1, domain 1"/>
    <property type="match status" value="1"/>
</dbReference>
<evidence type="ECO:0000259" key="1">
    <source>
        <dbReference type="Pfam" id="PF04558"/>
    </source>
</evidence>
<evidence type="ECO:0000313" key="2">
    <source>
        <dbReference type="Proteomes" id="UP000695022"/>
    </source>
</evidence>
<protein>
    <submittedName>
        <fullName evidence="3">Glutamine--tRNA ligase-like</fullName>
    </submittedName>
</protein>
<dbReference type="InterPro" id="IPR007639">
    <property type="entry name" value="Gln-tRNA-synth_Ib_RNA-bd_N"/>
</dbReference>
<dbReference type="InterPro" id="IPR042558">
    <property type="entry name" value="Gln-tRNA-synth_Ib_RNA-bd_N_1"/>
</dbReference>
<reference evidence="3" key="1">
    <citation type="submission" date="2025-08" db="UniProtKB">
        <authorList>
            <consortium name="RefSeq"/>
        </authorList>
    </citation>
    <scope>IDENTIFICATION</scope>
</reference>
<keyword evidence="2" id="KW-1185">Reference proteome</keyword>
<feature type="domain" description="Glutaminyl-tRNA synthetase class Ib non-specific RNA-binding" evidence="1">
    <location>
        <begin position="8"/>
        <end position="139"/>
    </location>
</feature>
<evidence type="ECO:0000313" key="3">
    <source>
        <dbReference type="RefSeq" id="XP_014664975.1"/>
    </source>
</evidence>
<dbReference type="RefSeq" id="XP_014664975.1">
    <property type="nucleotide sequence ID" value="XM_014809489.1"/>
</dbReference>
<organism evidence="2 3">
    <name type="scientific">Priapulus caudatus</name>
    <name type="common">Priapulid worm</name>
    <dbReference type="NCBI Taxonomy" id="37621"/>
    <lineage>
        <taxon>Eukaryota</taxon>
        <taxon>Metazoa</taxon>
        <taxon>Ecdysozoa</taxon>
        <taxon>Scalidophora</taxon>
        <taxon>Priapulida</taxon>
        <taxon>Priapulimorpha</taxon>
        <taxon>Priapulimorphida</taxon>
        <taxon>Priapulidae</taxon>
        <taxon>Priapulus</taxon>
    </lineage>
</organism>
<proteinExistence type="predicted"/>
<accession>A0ABM1DYF4</accession>
<gene>
    <name evidence="3" type="primary">LOC106807204</name>
</gene>
<name>A0ABM1DYF4_PRICU</name>
<dbReference type="Proteomes" id="UP000695022">
    <property type="component" value="Unplaced"/>
</dbReference>
<dbReference type="GeneID" id="106807204"/>
<sequence length="157" mass="17140">MAQAMADETKKLFMSIGLSENKALETLKNETLSEQLKAAIEEAQKHCSDGIDKATGNLLYHVATKLKKQVKHRLAFLTEYVASGNIATELQLTAALEYLLHHAVGQVNVAVFEEHCGVGVSVTPEDIENAVEELIQNTNTVVGKTIPSTWDFDGRSS</sequence>
<dbReference type="Pfam" id="PF04558">
    <property type="entry name" value="tRNA_synt_1c_R1"/>
    <property type="match status" value="1"/>
</dbReference>